<accession>A0A317ET54</accession>
<gene>
    <name evidence="1" type="ORF">DF947_19395</name>
</gene>
<protein>
    <recommendedName>
        <fullName evidence="3">DUF4288 domain-containing protein</fullName>
    </recommendedName>
</protein>
<comment type="caution">
    <text evidence="1">The sequence shown here is derived from an EMBL/GenBank/DDBJ whole genome shotgun (WGS) entry which is preliminary data.</text>
</comment>
<reference evidence="2" key="1">
    <citation type="submission" date="2018-05" db="EMBL/GenBank/DDBJ databases">
        <title>Pedobacter paludis sp. nov., isolated from wetland soil.</title>
        <authorList>
            <person name="Zhang Y."/>
        </authorList>
    </citation>
    <scope>NUCLEOTIDE SEQUENCE [LARGE SCALE GENOMIC DNA]</scope>
    <source>
        <strain evidence="2">R-8</strain>
    </source>
</reference>
<organism evidence="1 2">
    <name type="scientific">Pedobacter paludis</name>
    <dbReference type="NCBI Taxonomy" id="2203212"/>
    <lineage>
        <taxon>Bacteria</taxon>
        <taxon>Pseudomonadati</taxon>
        <taxon>Bacteroidota</taxon>
        <taxon>Sphingobacteriia</taxon>
        <taxon>Sphingobacteriales</taxon>
        <taxon>Sphingobacteriaceae</taxon>
        <taxon>Pedobacter</taxon>
    </lineage>
</organism>
<evidence type="ECO:0008006" key="3">
    <source>
        <dbReference type="Google" id="ProtNLM"/>
    </source>
</evidence>
<dbReference type="EMBL" id="QGNY01000008">
    <property type="protein sequence ID" value="PWS30131.1"/>
    <property type="molecule type" value="Genomic_DNA"/>
</dbReference>
<name>A0A317ET54_9SPHI</name>
<dbReference type="Pfam" id="PF14119">
    <property type="entry name" value="DUF4288"/>
    <property type="match status" value="1"/>
</dbReference>
<evidence type="ECO:0000313" key="2">
    <source>
        <dbReference type="Proteomes" id="UP000245391"/>
    </source>
</evidence>
<evidence type="ECO:0000313" key="1">
    <source>
        <dbReference type="EMBL" id="PWS30131.1"/>
    </source>
</evidence>
<dbReference type="Proteomes" id="UP000245391">
    <property type="component" value="Unassembled WGS sequence"/>
</dbReference>
<proteinExistence type="predicted"/>
<sequence>MKWFSVNCIYRVVCGEGKHSPQFNEQIRLLQANSRLEALEKINQNANKYNLPFKNCNGEQVNWEFLGIGSLIEITKPEDGVEVAAKILEPKSVERYLENVAHRTRLLTEYN</sequence>
<dbReference type="InterPro" id="IPR025630">
    <property type="entry name" value="DUF4288"/>
</dbReference>
<keyword evidence="2" id="KW-1185">Reference proteome</keyword>
<dbReference type="RefSeq" id="WP_109932051.1">
    <property type="nucleotide sequence ID" value="NZ_QGNY01000008.1"/>
</dbReference>
<dbReference type="AlphaFoldDB" id="A0A317ET54"/>
<dbReference type="OrthoDB" id="795527at2"/>